<organism evidence="1 2">
    <name type="scientific">Puccinia sorghi</name>
    <dbReference type="NCBI Taxonomy" id="27349"/>
    <lineage>
        <taxon>Eukaryota</taxon>
        <taxon>Fungi</taxon>
        <taxon>Dikarya</taxon>
        <taxon>Basidiomycota</taxon>
        <taxon>Pucciniomycotina</taxon>
        <taxon>Pucciniomycetes</taxon>
        <taxon>Pucciniales</taxon>
        <taxon>Pucciniaceae</taxon>
        <taxon>Puccinia</taxon>
    </lineage>
</organism>
<proteinExistence type="predicted"/>
<dbReference type="Proteomes" id="UP000037035">
    <property type="component" value="Unassembled WGS sequence"/>
</dbReference>
<comment type="caution">
    <text evidence="1">The sequence shown here is derived from an EMBL/GenBank/DDBJ whole genome shotgun (WGS) entry which is preliminary data.</text>
</comment>
<dbReference type="VEuPathDB" id="FungiDB:VP01_1612g3"/>
<evidence type="ECO:0000313" key="1">
    <source>
        <dbReference type="EMBL" id="KNZ60080.1"/>
    </source>
</evidence>
<dbReference type="AlphaFoldDB" id="A0A0L6VIY4"/>
<accession>A0A0L6VIY4</accession>
<gene>
    <name evidence="1" type="ORF">VP01_1612g3</name>
</gene>
<reference evidence="1 2" key="1">
    <citation type="submission" date="2015-08" db="EMBL/GenBank/DDBJ databases">
        <title>Next Generation Sequencing and Analysis of the Genome of Puccinia sorghi L Schw, the Causal Agent of Maize Common Rust.</title>
        <authorList>
            <person name="Rochi L."/>
            <person name="Burguener G."/>
            <person name="Darino M."/>
            <person name="Turjanski A."/>
            <person name="Kreff E."/>
            <person name="Dieguez M.J."/>
            <person name="Sacco F."/>
        </authorList>
    </citation>
    <scope>NUCLEOTIDE SEQUENCE [LARGE SCALE GENOMIC DNA]</scope>
    <source>
        <strain evidence="1 2">RO10H11247</strain>
    </source>
</reference>
<name>A0A0L6VIY4_9BASI</name>
<protein>
    <submittedName>
        <fullName evidence="1">Uncharacterized protein</fullName>
    </submittedName>
</protein>
<evidence type="ECO:0000313" key="2">
    <source>
        <dbReference type="Proteomes" id="UP000037035"/>
    </source>
</evidence>
<sequence length="449" mass="51450">MTYLTKNNMRLSMSLIFHNHFQKKVRPFEALITKLCLPQNLNLAKINNQFLQIPRPLGALIQRFCVHRIGKVEAYSIIQLHLLVHFCKIYHAQNLAAHQCDIIFFIKQKCRNWYAEPQTGHVIWSADSQNGPLESDLQLQSCSWGTVGETYHWIMGPALSGEKSAQVALHAYDHMAVSLPRLFPSKTCRPVVILHSMPRTAYKIKDIPLLHKSSGRLNTRPLRKGNASEKCGMMSHHGRGVGHHRGCECELMRWPWRSIAAGCLLYINNMSLQLSGKCKAARQRSKELNTDSELEVELSLSRHAMYDRKDTINASLLRPTRSNFTSEKTFPIKHNGLMDSKFMAEFLATYTLEAMVVLDRRVWRRASRHGYKNYPPQCPSSSRSLSHFLSLPTRYQIFSQNSFKKLQIEKVYPLQYSSASPHTPYKTLLENVVQVPSGAYCFGSSCDRR</sequence>
<keyword evidence="2" id="KW-1185">Reference proteome</keyword>
<dbReference type="EMBL" id="LAVV01006407">
    <property type="protein sequence ID" value="KNZ60080.1"/>
    <property type="molecule type" value="Genomic_DNA"/>
</dbReference>